<sequence length="154" mass="17269">MGCDMPFVSISLATSQITLGREICCSRSFSAENSQAGNVATVLLKRMMSQPLFLRWKNRSSDVRKRCEELVAAKETVLVKAEECIKVLDVVEDKPINTVIAKRAARVDLRERCMEHAVAKDQFDKAERCVKVLDLVEEKLSNNILESKAENSHG</sequence>
<comment type="caution">
    <text evidence="1">The sequence shown here is derived from an EMBL/GenBank/DDBJ whole genome shotgun (WGS) entry which is preliminary data.</text>
</comment>
<evidence type="ECO:0000313" key="1">
    <source>
        <dbReference type="EMBL" id="PWA13737.1"/>
    </source>
</evidence>
<organism evidence="1 2">
    <name type="scientific">Artemisia annua</name>
    <name type="common">Sweet wormwood</name>
    <dbReference type="NCBI Taxonomy" id="35608"/>
    <lineage>
        <taxon>Eukaryota</taxon>
        <taxon>Viridiplantae</taxon>
        <taxon>Streptophyta</taxon>
        <taxon>Embryophyta</taxon>
        <taxon>Tracheophyta</taxon>
        <taxon>Spermatophyta</taxon>
        <taxon>Magnoliopsida</taxon>
        <taxon>eudicotyledons</taxon>
        <taxon>Gunneridae</taxon>
        <taxon>Pentapetalae</taxon>
        <taxon>asterids</taxon>
        <taxon>campanulids</taxon>
        <taxon>Asterales</taxon>
        <taxon>Asteraceae</taxon>
        <taxon>Asteroideae</taxon>
        <taxon>Anthemideae</taxon>
        <taxon>Artemisiinae</taxon>
        <taxon>Artemisia</taxon>
    </lineage>
</organism>
<evidence type="ECO:0000313" key="2">
    <source>
        <dbReference type="Proteomes" id="UP000245207"/>
    </source>
</evidence>
<proteinExistence type="predicted"/>
<name>A0A2U1K8U2_ARTAN</name>
<dbReference type="AlphaFoldDB" id="A0A2U1K8U2"/>
<reference evidence="1 2" key="1">
    <citation type="journal article" date="2018" name="Mol. Plant">
        <title>The genome of Artemisia annua provides insight into the evolution of Asteraceae family and artemisinin biosynthesis.</title>
        <authorList>
            <person name="Shen Q."/>
            <person name="Zhang L."/>
            <person name="Liao Z."/>
            <person name="Wang S."/>
            <person name="Yan T."/>
            <person name="Shi P."/>
            <person name="Liu M."/>
            <person name="Fu X."/>
            <person name="Pan Q."/>
            <person name="Wang Y."/>
            <person name="Lv Z."/>
            <person name="Lu X."/>
            <person name="Zhang F."/>
            <person name="Jiang W."/>
            <person name="Ma Y."/>
            <person name="Chen M."/>
            <person name="Hao X."/>
            <person name="Li L."/>
            <person name="Tang Y."/>
            <person name="Lv G."/>
            <person name="Zhou Y."/>
            <person name="Sun X."/>
            <person name="Brodelius P.E."/>
            <person name="Rose J.K.C."/>
            <person name="Tang K."/>
        </authorList>
    </citation>
    <scope>NUCLEOTIDE SEQUENCE [LARGE SCALE GENOMIC DNA]</scope>
    <source>
        <strain evidence="2">cv. Huhao1</strain>
        <tissue evidence="1">Leaf</tissue>
    </source>
</reference>
<dbReference type="OrthoDB" id="10674555at2759"/>
<protein>
    <submittedName>
        <fullName evidence="1">Phospholipase-like protein</fullName>
    </submittedName>
</protein>
<keyword evidence="2" id="KW-1185">Reference proteome</keyword>
<dbReference type="EMBL" id="PKPP01034070">
    <property type="protein sequence ID" value="PWA13737.1"/>
    <property type="molecule type" value="Genomic_DNA"/>
</dbReference>
<dbReference type="Proteomes" id="UP000245207">
    <property type="component" value="Unassembled WGS sequence"/>
</dbReference>
<accession>A0A2U1K8U2</accession>
<gene>
    <name evidence="1" type="ORF">CTI12_AA630970</name>
</gene>